<protein>
    <submittedName>
        <fullName evidence="1">Uncharacterized protein</fullName>
    </submittedName>
</protein>
<reference evidence="1" key="1">
    <citation type="submission" date="2021-12" db="EMBL/GenBank/DDBJ databases">
        <authorList>
            <person name="Martin H S."/>
        </authorList>
    </citation>
    <scope>NUCLEOTIDE SEQUENCE</scope>
</reference>
<evidence type="ECO:0000313" key="2">
    <source>
        <dbReference type="Proteomes" id="UP000838878"/>
    </source>
</evidence>
<organism evidence="1 2">
    <name type="scientific">Brenthis ino</name>
    <name type="common">lesser marbled fritillary</name>
    <dbReference type="NCBI Taxonomy" id="405034"/>
    <lineage>
        <taxon>Eukaryota</taxon>
        <taxon>Metazoa</taxon>
        <taxon>Ecdysozoa</taxon>
        <taxon>Arthropoda</taxon>
        <taxon>Hexapoda</taxon>
        <taxon>Insecta</taxon>
        <taxon>Pterygota</taxon>
        <taxon>Neoptera</taxon>
        <taxon>Endopterygota</taxon>
        <taxon>Lepidoptera</taxon>
        <taxon>Glossata</taxon>
        <taxon>Ditrysia</taxon>
        <taxon>Papilionoidea</taxon>
        <taxon>Nymphalidae</taxon>
        <taxon>Heliconiinae</taxon>
        <taxon>Argynnini</taxon>
        <taxon>Brenthis</taxon>
    </lineage>
</organism>
<dbReference type="AlphaFoldDB" id="A0A8J9Y3X3"/>
<gene>
    <name evidence="1" type="ORF">BINO364_LOCUS4437</name>
</gene>
<sequence length="214" mass="25265">MTKIMTNLLEMTEQNLTDDDIFNENLIIKRKKVDYVEDMLSIEQTKLNNHAKVNNKAIDLNLKRKVKNLEPNENYAINKMVQPNINISIDKDSNRTIRLELRHPDNQCIITDYKINDESEETRNVLTLEGDDLNGYTLKDNVRSNQEKTSDEINVHNDSEYINDTEENKVSNYILKDKESKEFHSIINNFSNVTFSRPVITHDVRNRRFRFIFL</sequence>
<feature type="non-terminal residue" evidence="1">
    <location>
        <position position="214"/>
    </location>
</feature>
<accession>A0A8J9Y3X3</accession>
<keyword evidence="2" id="KW-1185">Reference proteome</keyword>
<dbReference type="OrthoDB" id="7467488at2759"/>
<dbReference type="Proteomes" id="UP000838878">
    <property type="component" value="Chromosome 12"/>
</dbReference>
<evidence type="ECO:0000313" key="1">
    <source>
        <dbReference type="EMBL" id="CAH0717879.1"/>
    </source>
</evidence>
<dbReference type="EMBL" id="OV170232">
    <property type="protein sequence ID" value="CAH0717879.1"/>
    <property type="molecule type" value="Genomic_DNA"/>
</dbReference>
<proteinExistence type="predicted"/>
<name>A0A8J9Y3X3_9NEOP</name>